<proteinExistence type="inferred from homology"/>
<evidence type="ECO:0000256" key="1">
    <source>
        <dbReference type="ARBA" id="ARBA00004123"/>
    </source>
</evidence>
<name>A0AAF3FIK5_9BILA</name>
<dbReference type="GO" id="GO:0005634">
    <property type="term" value="C:nucleus"/>
    <property type="evidence" value="ECO:0007669"/>
    <property type="project" value="UniProtKB-SubCell"/>
</dbReference>
<dbReference type="CDD" id="cd14692">
    <property type="entry name" value="bZIP_ATF4"/>
    <property type="match status" value="1"/>
</dbReference>
<evidence type="ECO:0000256" key="4">
    <source>
        <dbReference type="ARBA" id="ARBA00023125"/>
    </source>
</evidence>
<dbReference type="AlphaFoldDB" id="A0AAF3FIK5"/>
<dbReference type="SUPFAM" id="SSF57959">
    <property type="entry name" value="Leucine zipper domain"/>
    <property type="match status" value="1"/>
</dbReference>
<dbReference type="PROSITE" id="PS50217">
    <property type="entry name" value="BZIP"/>
    <property type="match status" value="1"/>
</dbReference>
<evidence type="ECO:0000256" key="2">
    <source>
        <dbReference type="ARBA" id="ARBA00007163"/>
    </source>
</evidence>
<evidence type="ECO:0000256" key="6">
    <source>
        <dbReference type="ARBA" id="ARBA00023242"/>
    </source>
</evidence>
<dbReference type="GO" id="GO:0000977">
    <property type="term" value="F:RNA polymerase II transcription regulatory region sequence-specific DNA binding"/>
    <property type="evidence" value="ECO:0007669"/>
    <property type="project" value="TreeGrafter"/>
</dbReference>
<dbReference type="Pfam" id="PF00170">
    <property type="entry name" value="bZIP_1"/>
    <property type="match status" value="1"/>
</dbReference>
<dbReference type="PROSITE" id="PS00036">
    <property type="entry name" value="BZIP_BASIC"/>
    <property type="match status" value="1"/>
</dbReference>
<dbReference type="Proteomes" id="UP000887575">
    <property type="component" value="Unassembled WGS sequence"/>
</dbReference>
<dbReference type="GO" id="GO:0001228">
    <property type="term" value="F:DNA-binding transcription activator activity, RNA polymerase II-specific"/>
    <property type="evidence" value="ECO:0007669"/>
    <property type="project" value="TreeGrafter"/>
</dbReference>
<feature type="domain" description="BZIP" evidence="8">
    <location>
        <begin position="147"/>
        <end position="210"/>
    </location>
</feature>
<dbReference type="PANTHER" id="PTHR13044:SF14">
    <property type="entry name" value="CRYPTOCEPHAL, ISOFORM A"/>
    <property type="match status" value="1"/>
</dbReference>
<evidence type="ECO:0000256" key="7">
    <source>
        <dbReference type="SAM" id="MobiDB-lite"/>
    </source>
</evidence>
<dbReference type="WBParaSite" id="MBELARI_LOCUS6927">
    <property type="protein sequence ID" value="MBELARI_LOCUS6927"/>
    <property type="gene ID" value="MBELARI_LOCUS6927"/>
</dbReference>
<accession>A0AAF3FIK5</accession>
<keyword evidence="5" id="KW-0804">Transcription</keyword>
<feature type="compositionally biased region" description="Basic and acidic residues" evidence="7">
    <location>
        <begin position="114"/>
        <end position="123"/>
    </location>
</feature>
<evidence type="ECO:0000256" key="3">
    <source>
        <dbReference type="ARBA" id="ARBA00023015"/>
    </source>
</evidence>
<evidence type="ECO:0000256" key="5">
    <source>
        <dbReference type="ARBA" id="ARBA00023163"/>
    </source>
</evidence>
<dbReference type="InterPro" id="IPR004827">
    <property type="entry name" value="bZIP"/>
</dbReference>
<evidence type="ECO:0000313" key="10">
    <source>
        <dbReference type="WBParaSite" id="MBELARI_LOCUS6927"/>
    </source>
</evidence>
<comment type="similarity">
    <text evidence="2">Belongs to the bZIP family.</text>
</comment>
<sequence length="226" mass="25626">MLPTSGPLKSSSITSTSLSTQSLLGVAQTTLLLPPTLHSASAVFVDRTGLNSHLDSSIYPPHNLSTKTDDRFSFSTFEPVQAANGFPTFPNSQSSNPGKQFPLLEDIEMFLEEEKRSKSEERNTTPSSDYSSSSDEILIQDGDGRMPKRREKKKQQNREAATRYREKKRKERQEAKQKEDVLRQQNEVLKIKIGEIQTEIDYLKRLMHEIGMDDEHIKYISPVVPL</sequence>
<feature type="region of interest" description="Disordered" evidence="7">
    <location>
        <begin position="114"/>
        <end position="180"/>
    </location>
</feature>
<organism evidence="9 10">
    <name type="scientific">Mesorhabditis belari</name>
    <dbReference type="NCBI Taxonomy" id="2138241"/>
    <lineage>
        <taxon>Eukaryota</taxon>
        <taxon>Metazoa</taxon>
        <taxon>Ecdysozoa</taxon>
        <taxon>Nematoda</taxon>
        <taxon>Chromadorea</taxon>
        <taxon>Rhabditida</taxon>
        <taxon>Rhabditina</taxon>
        <taxon>Rhabditomorpha</taxon>
        <taxon>Rhabditoidea</taxon>
        <taxon>Rhabditidae</taxon>
        <taxon>Mesorhabditinae</taxon>
        <taxon>Mesorhabditis</taxon>
    </lineage>
</organism>
<evidence type="ECO:0000259" key="8">
    <source>
        <dbReference type="PROSITE" id="PS50217"/>
    </source>
</evidence>
<keyword evidence="4" id="KW-0238">DNA-binding</keyword>
<feature type="compositionally biased region" description="Basic and acidic residues" evidence="7">
    <location>
        <begin position="154"/>
        <end position="164"/>
    </location>
</feature>
<keyword evidence="3" id="KW-0805">Transcription regulation</keyword>
<dbReference type="InterPro" id="IPR046347">
    <property type="entry name" value="bZIP_sf"/>
</dbReference>
<dbReference type="SMART" id="SM00338">
    <property type="entry name" value="BRLZ"/>
    <property type="match status" value="1"/>
</dbReference>
<feature type="compositionally biased region" description="Basic and acidic residues" evidence="7">
    <location>
        <begin position="171"/>
        <end position="180"/>
    </location>
</feature>
<keyword evidence="9" id="KW-1185">Reference proteome</keyword>
<keyword evidence="6" id="KW-0539">Nucleus</keyword>
<reference evidence="10" key="1">
    <citation type="submission" date="2024-02" db="UniProtKB">
        <authorList>
            <consortium name="WormBaseParasite"/>
        </authorList>
    </citation>
    <scope>IDENTIFICATION</scope>
</reference>
<dbReference type="Gene3D" id="1.20.5.170">
    <property type="match status" value="1"/>
</dbReference>
<protein>
    <recommendedName>
        <fullName evidence="8">BZIP domain-containing protein</fullName>
    </recommendedName>
</protein>
<dbReference type="PANTHER" id="PTHR13044">
    <property type="entry name" value="ACTIVATING TRANSCRIPTION FACTOR ATF 4/5"/>
    <property type="match status" value="1"/>
</dbReference>
<comment type="subcellular location">
    <subcellularLocation>
        <location evidence="1">Nucleus</location>
    </subcellularLocation>
</comment>
<evidence type="ECO:0000313" key="9">
    <source>
        <dbReference type="Proteomes" id="UP000887575"/>
    </source>
</evidence>